<dbReference type="Proteomes" id="UP000270094">
    <property type="component" value="Unassembled WGS sequence"/>
</dbReference>
<feature type="non-terminal residue" evidence="1">
    <location>
        <position position="1"/>
    </location>
</feature>
<dbReference type="AlphaFoldDB" id="A0A3P7J6Z0"/>
<dbReference type="EMBL" id="UYYB01031817">
    <property type="protein sequence ID" value="VDM73654.1"/>
    <property type="molecule type" value="Genomic_DNA"/>
</dbReference>
<sequence>FQVERVVGDRGLTILLNNAGIAVSYSTYQKPNRADIIKNFDTNAAGVAVLTQTFLPLLRKAAAQVSTNEFSVNRAAILSISSEAGSIAGNTSGGMLAYRISKVISTMRYTDLQTSILSFI</sequence>
<protein>
    <submittedName>
        <fullName evidence="1">Uncharacterized protein</fullName>
    </submittedName>
</protein>
<reference evidence="1 2" key="1">
    <citation type="submission" date="2018-11" db="EMBL/GenBank/DDBJ databases">
        <authorList>
            <consortium name="Pathogen Informatics"/>
        </authorList>
    </citation>
    <scope>NUCLEOTIDE SEQUENCE [LARGE SCALE GENOMIC DNA]</scope>
</reference>
<dbReference type="InterPro" id="IPR036291">
    <property type="entry name" value="NAD(P)-bd_dom_sf"/>
</dbReference>
<dbReference type="PANTHER" id="PTHR43544:SF35">
    <property type="entry name" value="C-FACTOR-RELATED"/>
    <property type="match status" value="1"/>
</dbReference>
<evidence type="ECO:0000313" key="1">
    <source>
        <dbReference type="EMBL" id="VDM73654.1"/>
    </source>
</evidence>
<proteinExistence type="predicted"/>
<organism evidence="1 2">
    <name type="scientific">Strongylus vulgaris</name>
    <name type="common">Blood worm</name>
    <dbReference type="NCBI Taxonomy" id="40348"/>
    <lineage>
        <taxon>Eukaryota</taxon>
        <taxon>Metazoa</taxon>
        <taxon>Ecdysozoa</taxon>
        <taxon>Nematoda</taxon>
        <taxon>Chromadorea</taxon>
        <taxon>Rhabditida</taxon>
        <taxon>Rhabditina</taxon>
        <taxon>Rhabditomorpha</taxon>
        <taxon>Strongyloidea</taxon>
        <taxon>Strongylidae</taxon>
        <taxon>Strongylus</taxon>
    </lineage>
</organism>
<dbReference type="GO" id="GO:0016491">
    <property type="term" value="F:oxidoreductase activity"/>
    <property type="evidence" value="ECO:0007669"/>
    <property type="project" value="TreeGrafter"/>
</dbReference>
<dbReference type="PANTHER" id="PTHR43544">
    <property type="entry name" value="SHORT-CHAIN DEHYDROGENASE/REDUCTASE"/>
    <property type="match status" value="1"/>
</dbReference>
<name>A0A3P7J6Z0_STRVU</name>
<evidence type="ECO:0000313" key="2">
    <source>
        <dbReference type="Proteomes" id="UP000270094"/>
    </source>
</evidence>
<dbReference type="OrthoDB" id="5296at2759"/>
<dbReference type="SUPFAM" id="SSF51735">
    <property type="entry name" value="NAD(P)-binding Rossmann-fold domains"/>
    <property type="match status" value="1"/>
</dbReference>
<gene>
    <name evidence="1" type="ORF">SVUK_LOCUS8652</name>
</gene>
<keyword evidence="2" id="KW-1185">Reference proteome</keyword>
<dbReference type="InterPro" id="IPR051468">
    <property type="entry name" value="Fungal_SecMetab_SDRs"/>
</dbReference>
<dbReference type="GO" id="GO:0005737">
    <property type="term" value="C:cytoplasm"/>
    <property type="evidence" value="ECO:0007669"/>
    <property type="project" value="TreeGrafter"/>
</dbReference>
<accession>A0A3P7J6Z0</accession>
<dbReference type="Gene3D" id="3.40.50.720">
    <property type="entry name" value="NAD(P)-binding Rossmann-like Domain"/>
    <property type="match status" value="1"/>
</dbReference>